<accession>A0A3P7KC12</accession>
<evidence type="ECO:0000313" key="3">
    <source>
        <dbReference type="EMBL" id="VDM65452.1"/>
    </source>
</evidence>
<organism evidence="3 4">
    <name type="scientific">Strongylus vulgaris</name>
    <name type="common">Blood worm</name>
    <dbReference type="NCBI Taxonomy" id="40348"/>
    <lineage>
        <taxon>Eukaryota</taxon>
        <taxon>Metazoa</taxon>
        <taxon>Ecdysozoa</taxon>
        <taxon>Nematoda</taxon>
        <taxon>Chromadorea</taxon>
        <taxon>Rhabditida</taxon>
        <taxon>Rhabditina</taxon>
        <taxon>Rhabditomorpha</taxon>
        <taxon>Strongyloidea</taxon>
        <taxon>Strongylidae</taxon>
        <taxon>Strongylus</taxon>
    </lineage>
</organism>
<dbReference type="Proteomes" id="UP000270094">
    <property type="component" value="Unassembled WGS sequence"/>
</dbReference>
<evidence type="ECO:0000256" key="1">
    <source>
        <dbReference type="SAM" id="MobiDB-lite"/>
    </source>
</evidence>
<feature type="region of interest" description="Disordered" evidence="1">
    <location>
        <begin position="18"/>
        <end position="42"/>
    </location>
</feature>
<sequence length="94" mass="10721">MGWLLAWMFKLTPARSRTITAPEHEKDDTSMRKTTNTAEQEKGEFLGSRRAGAESKKMKNAKSARAEIKAVSEYSSSIADRRDDRYYAYLGKKI</sequence>
<gene>
    <name evidence="3" type="ORF">SVUK_LOCUS450</name>
</gene>
<name>A0A3P7KC12_STRVU</name>
<keyword evidence="4" id="KW-1185">Reference proteome</keyword>
<proteinExistence type="predicted"/>
<evidence type="ECO:0000256" key="2">
    <source>
        <dbReference type="SAM" id="SignalP"/>
    </source>
</evidence>
<keyword evidence="2" id="KW-0732">Signal</keyword>
<dbReference type="AlphaFoldDB" id="A0A3P7KC12"/>
<reference evidence="3 4" key="1">
    <citation type="submission" date="2018-11" db="EMBL/GenBank/DDBJ databases">
        <authorList>
            <consortium name="Pathogen Informatics"/>
        </authorList>
    </citation>
    <scope>NUCLEOTIDE SEQUENCE [LARGE SCALE GENOMIC DNA]</scope>
</reference>
<feature type="compositionally biased region" description="Basic and acidic residues" evidence="1">
    <location>
        <begin position="22"/>
        <end position="31"/>
    </location>
</feature>
<feature type="signal peptide" evidence="2">
    <location>
        <begin position="1"/>
        <end position="16"/>
    </location>
</feature>
<evidence type="ECO:0000313" key="4">
    <source>
        <dbReference type="Proteomes" id="UP000270094"/>
    </source>
</evidence>
<protein>
    <submittedName>
        <fullName evidence="3">Uncharacterized protein</fullName>
    </submittedName>
</protein>
<feature type="chain" id="PRO_5018171837" evidence="2">
    <location>
        <begin position="17"/>
        <end position="94"/>
    </location>
</feature>
<dbReference type="EMBL" id="UYYB01000747">
    <property type="protein sequence ID" value="VDM65452.1"/>
    <property type="molecule type" value="Genomic_DNA"/>
</dbReference>